<evidence type="ECO:0000313" key="2">
    <source>
        <dbReference type="EMBL" id="KAJ8037572.1"/>
    </source>
</evidence>
<feature type="transmembrane region" description="Helical" evidence="1">
    <location>
        <begin position="123"/>
        <end position="141"/>
    </location>
</feature>
<dbReference type="Proteomes" id="UP001152320">
    <property type="component" value="Chromosome 8"/>
</dbReference>
<organism evidence="2 3">
    <name type="scientific">Holothuria leucospilota</name>
    <name type="common">Black long sea cucumber</name>
    <name type="synonym">Mertensiothuria leucospilota</name>
    <dbReference type="NCBI Taxonomy" id="206669"/>
    <lineage>
        <taxon>Eukaryota</taxon>
        <taxon>Metazoa</taxon>
        <taxon>Echinodermata</taxon>
        <taxon>Eleutherozoa</taxon>
        <taxon>Echinozoa</taxon>
        <taxon>Holothuroidea</taxon>
        <taxon>Aspidochirotacea</taxon>
        <taxon>Aspidochirotida</taxon>
        <taxon>Holothuriidae</taxon>
        <taxon>Holothuria</taxon>
    </lineage>
</organism>
<feature type="transmembrane region" description="Helical" evidence="1">
    <location>
        <begin position="222"/>
        <end position="241"/>
    </location>
</feature>
<dbReference type="Pfam" id="PF15071">
    <property type="entry name" value="TMEM220"/>
    <property type="match status" value="1"/>
</dbReference>
<comment type="caution">
    <text evidence="2">The sequence shown here is derived from an EMBL/GenBank/DDBJ whole genome shotgun (WGS) entry which is preliminary data.</text>
</comment>
<dbReference type="OrthoDB" id="9924288at2759"/>
<dbReference type="InterPro" id="IPR029377">
    <property type="entry name" value="TMEM220"/>
</dbReference>
<name>A0A9Q1H6N9_HOLLE</name>
<gene>
    <name evidence="2" type="ORF">HOLleu_18417</name>
</gene>
<sequence length="253" mass="29277">MCHTDSKSCRWNYCMHVRPCVKRQHTLSRRVRASKVFPLHQEPNFQAYMKVQTTASSSGGCLSFTSSVNKDIQINGPKAMPHEDAYTGKRHNSPVRLWVMINCIMGGFFALAGLVQFRDPAPIMWMVIYFVPSFLCFSIVYSPDVTDKLWWKIVFLIHFMCISIKQVFLGTQLIFWMKDRVINPLRYAEGREFFGIIIVQVWLLVCKCGGNIKGGSTSRTTAVTWCILFLGFFPFTFWFLLCVSQFNHCSDMW</sequence>
<reference evidence="2" key="1">
    <citation type="submission" date="2021-10" db="EMBL/GenBank/DDBJ databases">
        <title>Tropical sea cucumber genome reveals ecological adaptation and Cuvierian tubules defense mechanism.</title>
        <authorList>
            <person name="Chen T."/>
        </authorList>
    </citation>
    <scope>NUCLEOTIDE SEQUENCE</scope>
    <source>
        <strain evidence="2">Nanhai2018</strain>
        <tissue evidence="2">Muscle</tissue>
    </source>
</reference>
<evidence type="ECO:0000313" key="3">
    <source>
        <dbReference type="Proteomes" id="UP001152320"/>
    </source>
</evidence>
<keyword evidence="3" id="KW-1185">Reference proteome</keyword>
<dbReference type="PANTHER" id="PTHR34262:SF1">
    <property type="entry name" value="TRANSMEMBRANE PROTEIN 220"/>
    <property type="match status" value="1"/>
</dbReference>
<feature type="transmembrane region" description="Helical" evidence="1">
    <location>
        <begin position="153"/>
        <end position="177"/>
    </location>
</feature>
<keyword evidence="1" id="KW-1133">Transmembrane helix</keyword>
<dbReference type="AlphaFoldDB" id="A0A9Q1H6N9"/>
<keyword evidence="1" id="KW-0812">Transmembrane</keyword>
<protein>
    <submittedName>
        <fullName evidence="2">Uncharacterized protein</fullName>
    </submittedName>
</protein>
<keyword evidence="1" id="KW-0472">Membrane</keyword>
<dbReference type="EMBL" id="JAIZAY010000008">
    <property type="protein sequence ID" value="KAJ8037572.1"/>
    <property type="molecule type" value="Genomic_DNA"/>
</dbReference>
<evidence type="ECO:0000256" key="1">
    <source>
        <dbReference type="SAM" id="Phobius"/>
    </source>
</evidence>
<dbReference type="PANTHER" id="PTHR34262">
    <property type="entry name" value="TRANSMEMBRANE PROTEIN 220"/>
    <property type="match status" value="1"/>
</dbReference>
<accession>A0A9Q1H6N9</accession>
<feature type="transmembrane region" description="Helical" evidence="1">
    <location>
        <begin position="97"/>
        <end position="117"/>
    </location>
</feature>
<proteinExistence type="predicted"/>